<sequence length="147" mass="16201">MKTITIAKADDYLDEYGLHVLVSNPGSIVARLQVYTGEDPCGIDMAGLVQQKLTNQVVNGEQLKDKDWHPNAPGSTLNLVDAVIYDEVGSMADADAFAALPEENVFFSATQAFRILYSTPCGETLEMPLGEWTIMKRKKSATQWQCE</sequence>
<dbReference type="KEGG" id="saci:Sinac_0109"/>
<gene>
    <name evidence="1" type="ordered locus">Sinac_0109</name>
</gene>
<organism evidence="1 2">
    <name type="scientific">Singulisphaera acidiphila (strain ATCC BAA-1392 / DSM 18658 / VKM B-2454 / MOB10)</name>
    <dbReference type="NCBI Taxonomy" id="886293"/>
    <lineage>
        <taxon>Bacteria</taxon>
        <taxon>Pseudomonadati</taxon>
        <taxon>Planctomycetota</taxon>
        <taxon>Planctomycetia</taxon>
        <taxon>Isosphaerales</taxon>
        <taxon>Isosphaeraceae</taxon>
        <taxon>Singulisphaera</taxon>
    </lineage>
</organism>
<dbReference type="HOGENOM" id="CLU_148044_0_0_0"/>
<evidence type="ECO:0000313" key="2">
    <source>
        <dbReference type="Proteomes" id="UP000010798"/>
    </source>
</evidence>
<dbReference type="EMBL" id="CP003364">
    <property type="protein sequence ID" value="AGA24569.1"/>
    <property type="molecule type" value="Genomic_DNA"/>
</dbReference>
<keyword evidence="2" id="KW-1185">Reference proteome</keyword>
<name>L0D554_SINAD</name>
<dbReference type="RefSeq" id="WP_015243754.1">
    <property type="nucleotide sequence ID" value="NC_019892.1"/>
</dbReference>
<proteinExistence type="predicted"/>
<accession>L0D554</accession>
<dbReference type="AlphaFoldDB" id="L0D554"/>
<dbReference type="Proteomes" id="UP000010798">
    <property type="component" value="Chromosome"/>
</dbReference>
<evidence type="ECO:0000313" key="1">
    <source>
        <dbReference type="EMBL" id="AGA24569.1"/>
    </source>
</evidence>
<protein>
    <submittedName>
        <fullName evidence="1">Uncharacterized protein</fullName>
    </submittedName>
</protein>
<reference evidence="1 2" key="1">
    <citation type="submission" date="2012-02" db="EMBL/GenBank/DDBJ databases">
        <title>Complete sequence of chromosome of Singulisphaera acidiphila DSM 18658.</title>
        <authorList>
            <consortium name="US DOE Joint Genome Institute (JGI-PGF)"/>
            <person name="Lucas S."/>
            <person name="Copeland A."/>
            <person name="Lapidus A."/>
            <person name="Glavina del Rio T."/>
            <person name="Dalin E."/>
            <person name="Tice H."/>
            <person name="Bruce D."/>
            <person name="Goodwin L."/>
            <person name="Pitluck S."/>
            <person name="Peters L."/>
            <person name="Ovchinnikova G."/>
            <person name="Chertkov O."/>
            <person name="Kyrpides N."/>
            <person name="Mavromatis K."/>
            <person name="Ivanova N."/>
            <person name="Brettin T."/>
            <person name="Detter J.C."/>
            <person name="Han C."/>
            <person name="Larimer F."/>
            <person name="Land M."/>
            <person name="Hauser L."/>
            <person name="Markowitz V."/>
            <person name="Cheng J.-F."/>
            <person name="Hugenholtz P."/>
            <person name="Woyke T."/>
            <person name="Wu D."/>
            <person name="Tindall B."/>
            <person name="Pomrenke H."/>
            <person name="Brambilla E."/>
            <person name="Klenk H.-P."/>
            <person name="Eisen J.A."/>
        </authorList>
    </citation>
    <scope>NUCLEOTIDE SEQUENCE [LARGE SCALE GENOMIC DNA]</scope>
    <source>
        <strain evidence="2">ATCC BAA-1392 / DSM 18658 / VKM B-2454 / MOB10</strain>
    </source>
</reference>